<dbReference type="GO" id="GO:0005886">
    <property type="term" value="C:plasma membrane"/>
    <property type="evidence" value="ECO:0007669"/>
    <property type="project" value="TreeGrafter"/>
</dbReference>
<dbReference type="AlphaFoldDB" id="A0A336MPD3"/>
<dbReference type="GO" id="GO:0015293">
    <property type="term" value="F:symporter activity"/>
    <property type="evidence" value="ECO:0007669"/>
    <property type="project" value="UniProtKB-KW"/>
</dbReference>
<keyword evidence="7 17" id="KW-0812">Transmembrane</keyword>
<feature type="transmembrane region" description="Helical" evidence="17">
    <location>
        <begin position="1150"/>
        <end position="1173"/>
    </location>
</feature>
<keyword evidence="10" id="KW-0769">Symport</keyword>
<protein>
    <submittedName>
        <fullName evidence="19">CSON004917 protein</fullName>
    </submittedName>
</protein>
<dbReference type="GO" id="GO:0006874">
    <property type="term" value="P:intracellular calcium ion homeostasis"/>
    <property type="evidence" value="ECO:0007669"/>
    <property type="project" value="TreeGrafter"/>
</dbReference>
<keyword evidence="13" id="KW-0915">Sodium</keyword>
<keyword evidence="14" id="KW-0406">Ion transport</keyword>
<feature type="transmembrane region" description="Helical" evidence="17">
    <location>
        <begin position="459"/>
        <end position="478"/>
    </location>
</feature>
<evidence type="ECO:0000256" key="17">
    <source>
        <dbReference type="SAM" id="Phobius"/>
    </source>
</evidence>
<dbReference type="Pfam" id="PF01699">
    <property type="entry name" value="Na_Ca_ex"/>
    <property type="match status" value="4"/>
</dbReference>
<dbReference type="InterPro" id="IPR004481">
    <property type="entry name" value="K/Na/Ca-exchanger"/>
</dbReference>
<dbReference type="FunFam" id="1.20.1420.30:FF:000009">
    <property type="entry name" value="sodium/potassium/calcium exchanger 5 isoform X2"/>
    <property type="match status" value="2"/>
</dbReference>
<evidence type="ECO:0000256" key="5">
    <source>
        <dbReference type="ARBA" id="ARBA00022538"/>
    </source>
</evidence>
<comment type="subcellular location">
    <subcellularLocation>
        <location evidence="1">Membrane</location>
        <topology evidence="1">Multi-pass membrane protein</topology>
    </subcellularLocation>
</comment>
<reference evidence="19" key="1">
    <citation type="submission" date="2018-07" db="EMBL/GenBank/DDBJ databases">
        <authorList>
            <person name="Quirk P.G."/>
            <person name="Krulwich T.A."/>
        </authorList>
    </citation>
    <scope>NUCLEOTIDE SEQUENCE</scope>
</reference>
<dbReference type="EMBL" id="UFQT01002006">
    <property type="protein sequence ID" value="SSX32384.1"/>
    <property type="molecule type" value="Genomic_DNA"/>
</dbReference>
<feature type="transmembrane region" description="Helical" evidence="17">
    <location>
        <begin position="207"/>
        <end position="228"/>
    </location>
</feature>
<feature type="domain" description="Sodium/calcium exchanger membrane region" evidence="18">
    <location>
        <begin position="423"/>
        <end position="574"/>
    </location>
</feature>
<feature type="transmembrane region" description="Helical" evidence="17">
    <location>
        <begin position="1016"/>
        <end position="1043"/>
    </location>
</feature>
<proteinExistence type="inferred from homology"/>
<evidence type="ECO:0000256" key="8">
    <source>
        <dbReference type="ARBA" id="ARBA00022729"/>
    </source>
</evidence>
<dbReference type="InterPro" id="IPR044880">
    <property type="entry name" value="NCX_ion-bd_dom_sf"/>
</dbReference>
<evidence type="ECO:0000256" key="4">
    <source>
        <dbReference type="ARBA" id="ARBA00022449"/>
    </source>
</evidence>
<evidence type="ECO:0000256" key="15">
    <source>
        <dbReference type="ARBA" id="ARBA00023136"/>
    </source>
</evidence>
<accession>A0A336MPD3</accession>
<evidence type="ECO:0000256" key="10">
    <source>
        <dbReference type="ARBA" id="ARBA00022847"/>
    </source>
</evidence>
<keyword evidence="4" id="KW-0050">Antiport</keyword>
<evidence type="ECO:0000256" key="6">
    <source>
        <dbReference type="ARBA" id="ARBA00022568"/>
    </source>
</evidence>
<sequence>MYKAILSQEDSISYKRKTTPDYRMVKYKNVFNCNKNGEILKRKLRTAIWIRVIFVILIPTVIYLANTLKTAENHLNFDEDKHEQIITSGRRNLLSVLSTTISDDDDDNTEITTSSVIIANTTYELENYTNFTQNSISHDNDCNPPAIDEFPSDGLTRKQRKKGWLTIHIILTLYCFWFLAIICDDYFVPAIESLCSKFQMREDVAGATFMAMATSSPELFINCVGTFITKGDLGIGTVIGAAVFNILAVPACCGLFAKELVKLDWYPVTRDSCMYAIAVIGLIGVLQDGRVMWYEALSLVLTYIIYITVLYYNDVMSRNAKLLVAKYRKKYKPRPYQEVTEISPLLSKNNCSINSNGVYSNGNGNYVAVNGVSDEKEEEEIVHSSTPWAVNDENLLLYILKWPLVLLLWLTVPDCKKHPKLRYITFLCCIIYIGVTSYIVTFLITVFGDTLNIPDSVMGLTFLAAGTSVPEAVSSVIVTNQGHGAMGISNSIGSNTFDVLLCLGIPWLVKALAFPAVPNQLWVVINSTGITYSAISLLSTLFGLYITLACNKFRLDKKTGVTCAVMYVMFMIFASLVEMNLKRNKSNKMARLVNKSLSSVLFLPLSHNKSILRILLSLIVVSSNFFSNVDCDKINDTETHLNRNRERILHSYHNIVIRNTAPNTSVNSILPYLGLYRTIYHVEGDELIPVNDCSPPSAIEDFPGTIFPVLAIVCGHYFIPSVECICEDLHLSTDVAAATFMATATTMPEFFTNTISTFVTDSDLGIGAIIGSMLFNTLGVAGCAALAAPKPIVVDWWPVTRDVLIFSFNICLLITFAWDGVIWWYEAMTFVILYVVYFTIMFQNKRISKYVKPFLEKYLCCFNTKVYDIDHCKEVTVVSNPNVVDSNNVIKTRDNKEFVNNVAISDNNNSIKNNNTLTVQTNGYINNAYIAASNEKIQEPPTADPADVGDEPFHGHHPIVAPHIVDDEIDEDMSLWKFPTNPSKLMIFWWFYTWPIRCFCTCVIPNPKTYRKLYPLTFIMCMVVLALNSYMVVWMVTVIGFTYAIPEAVMGLTLLAAGGCLPEAFSAIIMAKKGEGAVGISNPLGSNSLGILFSLGFPWFLRSFVDLLQGESATVTIYNNGMEFTIMILLLAAVSLYTIIALSKFRLKKLVGATLIMVYTIFVTLGILMNMGLLA</sequence>
<feature type="transmembrane region" description="Helical" evidence="17">
    <location>
        <begin position="1121"/>
        <end position="1143"/>
    </location>
</feature>
<evidence type="ECO:0000256" key="9">
    <source>
        <dbReference type="ARBA" id="ARBA00022837"/>
    </source>
</evidence>
<feature type="transmembrane region" description="Helical" evidence="17">
    <location>
        <begin position="560"/>
        <end position="577"/>
    </location>
</feature>
<feature type="transmembrane region" description="Helical" evidence="17">
    <location>
        <begin position="235"/>
        <end position="257"/>
    </location>
</feature>
<feature type="transmembrane region" description="Helical" evidence="17">
    <location>
        <begin position="1083"/>
        <end position="1101"/>
    </location>
</feature>
<evidence type="ECO:0000259" key="18">
    <source>
        <dbReference type="Pfam" id="PF01699"/>
    </source>
</evidence>
<evidence type="ECO:0000256" key="12">
    <source>
        <dbReference type="ARBA" id="ARBA00022989"/>
    </source>
</evidence>
<feature type="transmembrane region" description="Helical" evidence="17">
    <location>
        <begin position="1049"/>
        <end position="1071"/>
    </location>
</feature>
<feature type="transmembrane region" description="Helical" evidence="17">
    <location>
        <begin position="764"/>
        <end position="787"/>
    </location>
</feature>
<keyword evidence="16" id="KW-0739">Sodium transport</keyword>
<dbReference type="PANTHER" id="PTHR10846">
    <property type="entry name" value="SODIUM/POTASSIUM/CALCIUM EXCHANGER"/>
    <property type="match status" value="1"/>
</dbReference>
<dbReference type="InterPro" id="IPR004837">
    <property type="entry name" value="NaCa_Exmemb"/>
</dbReference>
<feature type="transmembrane region" description="Helical" evidence="17">
    <location>
        <begin position="48"/>
        <end position="65"/>
    </location>
</feature>
<keyword evidence="12 17" id="KW-1133">Transmembrane helix</keyword>
<keyword evidence="15 17" id="KW-0472">Membrane</keyword>
<evidence type="ECO:0000256" key="14">
    <source>
        <dbReference type="ARBA" id="ARBA00023065"/>
    </source>
</evidence>
<dbReference type="NCBIfam" id="TIGR00367">
    <property type="entry name" value="calcium/sodium antiporter"/>
    <property type="match status" value="2"/>
</dbReference>
<evidence type="ECO:0000313" key="19">
    <source>
        <dbReference type="EMBL" id="SSX32384.1"/>
    </source>
</evidence>
<dbReference type="GO" id="GO:0008273">
    <property type="term" value="F:calcium, potassium:sodium antiporter activity"/>
    <property type="evidence" value="ECO:0007669"/>
    <property type="project" value="TreeGrafter"/>
</dbReference>
<feature type="domain" description="Sodium/calcium exchanger membrane region" evidence="18">
    <location>
        <begin position="169"/>
        <end position="311"/>
    </location>
</feature>
<comment type="similarity">
    <text evidence="2">Belongs to the Ca(2+):cation antiporter (CaCA) (TC 2.A.19) family. SLC24A subfamily.</text>
</comment>
<dbReference type="PANTHER" id="PTHR10846:SF73">
    <property type="entry name" value="SODIUM_CALCIUM EXCHANGER MEMBRANE REGION DOMAIN-CONTAINING PROTEIN"/>
    <property type="match status" value="1"/>
</dbReference>
<feature type="transmembrane region" description="Helical" evidence="17">
    <location>
        <begin position="529"/>
        <end position="548"/>
    </location>
</feature>
<keyword evidence="3" id="KW-0813">Transport</keyword>
<evidence type="ECO:0000256" key="2">
    <source>
        <dbReference type="ARBA" id="ARBA00005364"/>
    </source>
</evidence>
<evidence type="ECO:0000256" key="3">
    <source>
        <dbReference type="ARBA" id="ARBA00022448"/>
    </source>
</evidence>
<gene>
    <name evidence="19" type="primary">CSON004917</name>
</gene>
<keyword evidence="5" id="KW-0633">Potassium transport</keyword>
<feature type="transmembrane region" description="Helical" evidence="17">
    <location>
        <begin position="165"/>
        <end position="187"/>
    </location>
</feature>
<feature type="domain" description="Sodium/calcium exchanger membrane region" evidence="18">
    <location>
        <begin position="709"/>
        <end position="842"/>
    </location>
</feature>
<keyword evidence="11" id="KW-0630">Potassium</keyword>
<feature type="domain" description="Sodium/calcium exchanger membrane region" evidence="18">
    <location>
        <begin position="1015"/>
        <end position="1165"/>
    </location>
</feature>
<keyword evidence="9" id="KW-0106">Calcium</keyword>
<name>A0A336MPD3_CULSO</name>
<keyword evidence="8" id="KW-0732">Signal</keyword>
<dbReference type="VEuPathDB" id="VectorBase:CSON004917"/>
<organism evidence="19">
    <name type="scientific">Culicoides sonorensis</name>
    <name type="common">Biting midge</name>
    <dbReference type="NCBI Taxonomy" id="179676"/>
    <lineage>
        <taxon>Eukaryota</taxon>
        <taxon>Metazoa</taxon>
        <taxon>Ecdysozoa</taxon>
        <taxon>Arthropoda</taxon>
        <taxon>Hexapoda</taxon>
        <taxon>Insecta</taxon>
        <taxon>Pterygota</taxon>
        <taxon>Neoptera</taxon>
        <taxon>Endopterygota</taxon>
        <taxon>Diptera</taxon>
        <taxon>Nematocera</taxon>
        <taxon>Chironomoidea</taxon>
        <taxon>Ceratopogonidae</taxon>
        <taxon>Ceratopogoninae</taxon>
        <taxon>Culicoides</taxon>
        <taxon>Monoculicoides</taxon>
    </lineage>
</organism>
<evidence type="ECO:0000256" key="7">
    <source>
        <dbReference type="ARBA" id="ARBA00022692"/>
    </source>
</evidence>
<keyword evidence="6" id="KW-0109">Calcium transport</keyword>
<evidence type="ECO:0000256" key="1">
    <source>
        <dbReference type="ARBA" id="ARBA00004141"/>
    </source>
</evidence>
<feature type="transmembrane region" description="Helical" evidence="17">
    <location>
        <begin position="424"/>
        <end position="447"/>
    </location>
</feature>
<evidence type="ECO:0000256" key="13">
    <source>
        <dbReference type="ARBA" id="ARBA00023053"/>
    </source>
</evidence>
<dbReference type="GO" id="GO:0005262">
    <property type="term" value="F:calcium channel activity"/>
    <property type="evidence" value="ECO:0007669"/>
    <property type="project" value="TreeGrafter"/>
</dbReference>
<dbReference type="Gene3D" id="1.20.1420.30">
    <property type="entry name" value="NCX, central ion-binding region"/>
    <property type="match status" value="4"/>
</dbReference>
<feature type="transmembrane region" description="Helical" evidence="17">
    <location>
        <begin position="293"/>
        <end position="312"/>
    </location>
</feature>
<evidence type="ECO:0000256" key="16">
    <source>
        <dbReference type="ARBA" id="ARBA00023201"/>
    </source>
</evidence>
<feature type="transmembrane region" description="Helical" evidence="17">
    <location>
        <begin position="824"/>
        <end position="842"/>
    </location>
</feature>
<evidence type="ECO:0000256" key="11">
    <source>
        <dbReference type="ARBA" id="ARBA00022958"/>
    </source>
</evidence>